<evidence type="ECO:0000256" key="2">
    <source>
        <dbReference type="ARBA" id="ARBA00023004"/>
    </source>
</evidence>
<evidence type="ECO:0000313" key="5">
    <source>
        <dbReference type="EMBL" id="KAB2568549.1"/>
    </source>
</evidence>
<dbReference type="SMART" id="SM00558">
    <property type="entry name" value="JmjC"/>
    <property type="match status" value="1"/>
</dbReference>
<proteinExistence type="predicted"/>
<dbReference type="GO" id="GO:0008168">
    <property type="term" value="F:methyltransferase activity"/>
    <property type="evidence" value="ECO:0007669"/>
    <property type="project" value="UniProtKB-KW"/>
</dbReference>
<protein>
    <submittedName>
        <fullName evidence="5">Putative lysine-specific demethylase 4A</fullName>
    </submittedName>
</protein>
<dbReference type="GO" id="GO:0000785">
    <property type="term" value="C:chromatin"/>
    <property type="evidence" value="ECO:0007669"/>
    <property type="project" value="TreeGrafter"/>
</dbReference>
<dbReference type="GO" id="GO:0005634">
    <property type="term" value="C:nucleus"/>
    <property type="evidence" value="ECO:0007669"/>
    <property type="project" value="TreeGrafter"/>
</dbReference>
<name>A0A5N5CT78_9PEZI</name>
<dbReference type="OrthoDB" id="1678912at2759"/>
<sequence length="946" mass="104732">MAPRIRRRPSPVNVRKVASDLEKLLSQVAEVAGQLCQLRNASKIHVLQIKRYAGDLHDQADKLLQHAEKLIKHAKRPLYPADKQAAELDNGSGEETSTCGSASSPEHGNSVVRQESELDGYYNGGIKLESAQLGKHTVRNIYRIVEEFPASKEIGYFKSTAGNDLSIDLEKISGSTIRIESWYQSQAVRLSPSENYELRGLMCKHEVAPVQSSSFRIPDLHWTDPGLDYRELLSSTVRDAYGEDTSYLVMPVEFVTYWLESIGLSSGLLDCGRRLKLTNGWIHGVHTAYLYISASRGSGSALHVEDGFLGSINIVLAGAPKIWLMVEPAYREELESKAKERLGGKDYSCSQFVRHLDSLLSPELLDQWEIPYRIVPCGAGEMIATFAETYHQVVNVGPNISMAINFAPDPHWAGPPKNYQFCGRCGGKHRVRKEQLQTQQPSHRPEEAIIKEVEAESNRSPDDSNPSEIGMDLPDKQVDEAVSEMIRMNLPSNWNSSMEPPTPGNPCGYDGPSPEEPFARRAPDEQPHDAATPMQAPETPEEPRWPSSPSTSTPKLPSKSQTSPCGTTASSSILSTPPESLSTLHESPREVSTPPTSPNNPPETSNESRHSPCELSTPPTVLTELCVTSSTPRDPKSPTKLIEPEIQQRKSDQRRAADAQSDRRAQPIIILSPDHSRVDDSIEVPVDDLGPRPTYNETLEAKFDRLIKHVNGFIKPLQVSEATIERFRPSQKLDDDGILLVLGKILPKSSEALIATFAIRNPPRSLCHRYTESDVSSSTPPLLRHNTESTHLFIACNVDSTSLESIWGGSCNHWILIVVDLQKNQKVYVFGTEGGHGAEAEVLAYNIGLFVNNYRRSEGVDPISWSNPEIYPLYPTGKTPDDYNCGVAVISRAEAFLYPEKALKVSTETSTTELSNQLDRLRAVYLESISQSCDNAAEDAKEELHL</sequence>
<dbReference type="AlphaFoldDB" id="A0A5N5CT78"/>
<dbReference type="Proteomes" id="UP000325902">
    <property type="component" value="Unassembled WGS sequence"/>
</dbReference>
<dbReference type="Pfam" id="PF02373">
    <property type="entry name" value="JmjC"/>
    <property type="match status" value="1"/>
</dbReference>
<evidence type="ECO:0000313" key="6">
    <source>
        <dbReference type="Proteomes" id="UP000325902"/>
    </source>
</evidence>
<dbReference type="EMBL" id="VCHE01000381">
    <property type="protein sequence ID" value="KAB2568549.1"/>
    <property type="molecule type" value="Genomic_DNA"/>
</dbReference>
<dbReference type="PANTHER" id="PTHR10694">
    <property type="entry name" value="LYSINE-SPECIFIC DEMETHYLASE"/>
    <property type="match status" value="1"/>
</dbReference>
<feature type="domain" description="JmjC" evidence="4">
    <location>
        <begin position="239"/>
        <end position="423"/>
    </location>
</feature>
<feature type="compositionally biased region" description="Basic and acidic residues" evidence="3">
    <location>
        <begin position="452"/>
        <end position="462"/>
    </location>
</feature>
<dbReference type="InterPro" id="IPR003347">
    <property type="entry name" value="JmjC_dom"/>
</dbReference>
<feature type="region of interest" description="Disordered" evidence="3">
    <location>
        <begin position="452"/>
        <end position="474"/>
    </location>
</feature>
<evidence type="ECO:0000259" key="4">
    <source>
        <dbReference type="PROSITE" id="PS51184"/>
    </source>
</evidence>
<feature type="region of interest" description="Disordered" evidence="3">
    <location>
        <begin position="491"/>
        <end position="665"/>
    </location>
</feature>
<dbReference type="GO" id="GO:0046872">
    <property type="term" value="F:metal ion binding"/>
    <property type="evidence" value="ECO:0007669"/>
    <property type="project" value="UniProtKB-KW"/>
</dbReference>
<keyword evidence="6" id="KW-1185">Reference proteome</keyword>
<evidence type="ECO:0000256" key="1">
    <source>
        <dbReference type="ARBA" id="ARBA00022723"/>
    </source>
</evidence>
<evidence type="ECO:0000256" key="3">
    <source>
        <dbReference type="SAM" id="MobiDB-lite"/>
    </source>
</evidence>
<keyword evidence="2" id="KW-0408">Iron</keyword>
<dbReference type="PROSITE" id="PS51184">
    <property type="entry name" value="JMJC"/>
    <property type="match status" value="1"/>
</dbReference>
<dbReference type="GO" id="GO:0034647">
    <property type="term" value="F:histone H3K4me/H3K4me2/H3K4me3 demethylase activity"/>
    <property type="evidence" value="ECO:0007669"/>
    <property type="project" value="TreeGrafter"/>
</dbReference>
<keyword evidence="5" id="KW-0808">Transferase</keyword>
<dbReference type="SUPFAM" id="SSF51197">
    <property type="entry name" value="Clavaminate synthase-like"/>
    <property type="match status" value="1"/>
</dbReference>
<comment type="caution">
    <text evidence="5">The sequence shown here is derived from an EMBL/GenBank/DDBJ whole genome shotgun (WGS) entry which is preliminary data.</text>
</comment>
<feature type="compositionally biased region" description="Basic and acidic residues" evidence="3">
    <location>
        <begin position="517"/>
        <end position="528"/>
    </location>
</feature>
<keyword evidence="5" id="KW-0489">Methyltransferase</keyword>
<dbReference type="PANTHER" id="PTHR10694:SF33">
    <property type="entry name" value="LYSINE-SPECIFIC DEMETHYLASE 5"/>
    <property type="match status" value="1"/>
</dbReference>
<feature type="compositionally biased region" description="Basic and acidic residues" evidence="3">
    <location>
        <begin position="633"/>
        <end position="665"/>
    </location>
</feature>
<feature type="region of interest" description="Disordered" evidence="3">
    <location>
        <begin position="85"/>
        <end position="110"/>
    </location>
</feature>
<feature type="non-terminal residue" evidence="5">
    <location>
        <position position="946"/>
    </location>
</feature>
<feature type="compositionally biased region" description="Polar residues" evidence="3">
    <location>
        <begin position="565"/>
        <end position="585"/>
    </location>
</feature>
<dbReference type="Gene3D" id="2.60.120.650">
    <property type="entry name" value="Cupin"/>
    <property type="match status" value="1"/>
</dbReference>
<dbReference type="GO" id="GO:0032259">
    <property type="term" value="P:methylation"/>
    <property type="evidence" value="ECO:0007669"/>
    <property type="project" value="UniProtKB-KW"/>
</dbReference>
<reference evidence="5 6" key="1">
    <citation type="journal article" date="2019" name="Sci. Rep.">
        <title>A multi-omics analysis of the grapevine pathogen Lasiodiplodia theobromae reveals that temperature affects the expression of virulence- and pathogenicity-related genes.</title>
        <authorList>
            <person name="Felix C."/>
            <person name="Meneses R."/>
            <person name="Goncalves M.F.M."/>
            <person name="Tilleman L."/>
            <person name="Duarte A.S."/>
            <person name="Jorrin-Novo J.V."/>
            <person name="Van de Peer Y."/>
            <person name="Deforce D."/>
            <person name="Van Nieuwerburgh F."/>
            <person name="Esteves A.C."/>
            <person name="Alves A."/>
        </authorList>
    </citation>
    <scope>NUCLEOTIDE SEQUENCE [LARGE SCALE GENOMIC DNA]</scope>
    <source>
        <strain evidence="5 6">LA-SOL3</strain>
    </source>
</reference>
<feature type="compositionally biased region" description="Low complexity" evidence="3">
    <location>
        <begin position="545"/>
        <end position="564"/>
    </location>
</feature>
<organism evidence="5 6">
    <name type="scientific">Lasiodiplodia theobromae</name>
    <dbReference type="NCBI Taxonomy" id="45133"/>
    <lineage>
        <taxon>Eukaryota</taxon>
        <taxon>Fungi</taxon>
        <taxon>Dikarya</taxon>
        <taxon>Ascomycota</taxon>
        <taxon>Pezizomycotina</taxon>
        <taxon>Dothideomycetes</taxon>
        <taxon>Dothideomycetes incertae sedis</taxon>
        <taxon>Botryosphaeriales</taxon>
        <taxon>Botryosphaeriaceae</taxon>
        <taxon>Lasiodiplodia</taxon>
    </lineage>
</organism>
<gene>
    <name evidence="5" type="primary">Kdm4A</name>
    <name evidence="5" type="ORF">DBV05_g12772</name>
</gene>
<feature type="compositionally biased region" description="Polar residues" evidence="3">
    <location>
        <begin position="93"/>
        <end position="110"/>
    </location>
</feature>
<accession>A0A5N5CT78</accession>
<dbReference type="GO" id="GO:0006355">
    <property type="term" value="P:regulation of DNA-templated transcription"/>
    <property type="evidence" value="ECO:0007669"/>
    <property type="project" value="TreeGrafter"/>
</dbReference>
<keyword evidence="1" id="KW-0479">Metal-binding</keyword>